<accession>A0A9X3WE18</accession>
<evidence type="ECO:0000313" key="3">
    <source>
        <dbReference type="Proteomes" id="UP001145069"/>
    </source>
</evidence>
<reference evidence="2" key="1">
    <citation type="submission" date="2022-06" db="EMBL/GenBank/DDBJ databases">
        <title>Aquibacillus sp. a new bacterium isolated from soil saline samples.</title>
        <authorList>
            <person name="Galisteo C."/>
            <person name="De La Haba R."/>
            <person name="Sanchez-Porro C."/>
            <person name="Ventosa A."/>
        </authorList>
    </citation>
    <scope>NUCLEOTIDE SEQUENCE</scope>
    <source>
        <strain evidence="2">3ASR75-54</strain>
    </source>
</reference>
<proteinExistence type="predicted"/>
<organism evidence="2 3">
    <name type="scientific">Aquibacillus salsiterrae</name>
    <dbReference type="NCBI Taxonomy" id="2950439"/>
    <lineage>
        <taxon>Bacteria</taxon>
        <taxon>Bacillati</taxon>
        <taxon>Bacillota</taxon>
        <taxon>Bacilli</taxon>
        <taxon>Bacillales</taxon>
        <taxon>Bacillaceae</taxon>
        <taxon>Aquibacillus</taxon>
    </lineage>
</organism>
<dbReference type="RefSeq" id="WP_272444784.1">
    <property type="nucleotide sequence ID" value="NZ_JAMQKC010000001.1"/>
</dbReference>
<gene>
    <name evidence="2" type="ORF">NC799_02220</name>
</gene>
<feature type="transmembrane region" description="Helical" evidence="1">
    <location>
        <begin position="6"/>
        <end position="26"/>
    </location>
</feature>
<name>A0A9X3WE18_9BACI</name>
<keyword evidence="1" id="KW-1133">Transmembrane helix</keyword>
<keyword evidence="1" id="KW-0812">Transmembrane</keyword>
<keyword evidence="1" id="KW-0472">Membrane</keyword>
<comment type="caution">
    <text evidence="2">The sequence shown here is derived from an EMBL/GenBank/DDBJ whole genome shotgun (WGS) entry which is preliminary data.</text>
</comment>
<protein>
    <submittedName>
        <fullName evidence="2">Sigma-w pathway protein ysdB</fullName>
    </submittedName>
</protein>
<evidence type="ECO:0000313" key="2">
    <source>
        <dbReference type="EMBL" id="MDC3415724.1"/>
    </source>
</evidence>
<sequence length="130" mass="15547">MIVLIFRLLLIIAIIFLLYTAYQYLINPKRKLELAKDRKEFFLLDDPETIKKNFLLTYKGILFEGEKYLGTTEQSFDVITIIVHTHNPSSLKGLERNDLYFLEKEILIRYPNAKIEWKYPINRLLILDEH</sequence>
<keyword evidence="3" id="KW-1185">Reference proteome</keyword>
<dbReference type="EMBL" id="JAMQKC010000001">
    <property type="protein sequence ID" value="MDC3415724.1"/>
    <property type="molecule type" value="Genomic_DNA"/>
</dbReference>
<evidence type="ECO:0000256" key="1">
    <source>
        <dbReference type="SAM" id="Phobius"/>
    </source>
</evidence>
<dbReference type="AlphaFoldDB" id="A0A9X3WE18"/>
<dbReference type="Proteomes" id="UP001145069">
    <property type="component" value="Unassembled WGS sequence"/>
</dbReference>